<evidence type="ECO:0000256" key="1">
    <source>
        <dbReference type="PIRNR" id="PIRNR006221"/>
    </source>
</evidence>
<dbReference type="Gene3D" id="3.30.200.20">
    <property type="entry name" value="Phosphorylase Kinase, domain 1"/>
    <property type="match status" value="1"/>
</dbReference>
<dbReference type="RefSeq" id="WP_172193228.1">
    <property type="nucleotide sequence ID" value="NZ_CAWPPK010000152.1"/>
</dbReference>
<dbReference type="PANTHER" id="PTHR12149:SF8">
    <property type="entry name" value="PROTEIN-RIBULOSAMINE 3-KINASE"/>
    <property type="match status" value="1"/>
</dbReference>
<sequence>MWDKIAAHISEATGETFSIDNRRSVSGGCINQGYAISSSSRSYFAKINQASQVPIFEAEALGLQQMREIQTIRVPQPICWGTEGNSAYIVLEWLELGSRGGDIAWEEMGRQVAAMHKYTPLSPPLVRGGEEANSALVRGCFGWDINNTIGSTPQINNWTANWAEFWAEHRIGYQLKLARRRRGHFSQEKRFLKLIPELLAGHEPQPSLVHGDLWGGNAGVTSAGEPVIFDPAAYFGDREVDIGMTELFGGFPAQFYRGYNQVWPLDSGYERRKTLYNLYHILNHFNLFGGSYESQANQMINRILG</sequence>
<dbReference type="PANTHER" id="PTHR12149">
    <property type="entry name" value="FRUCTOSAMINE 3 KINASE-RELATED PROTEIN"/>
    <property type="match status" value="1"/>
</dbReference>
<organism evidence="2 3">
    <name type="scientific">Microcoleus asticus IPMA8</name>
    <dbReference type="NCBI Taxonomy" id="2563858"/>
    <lineage>
        <taxon>Bacteria</taxon>
        <taxon>Bacillati</taxon>
        <taxon>Cyanobacteriota</taxon>
        <taxon>Cyanophyceae</taxon>
        <taxon>Oscillatoriophycideae</taxon>
        <taxon>Oscillatoriales</taxon>
        <taxon>Microcoleaceae</taxon>
        <taxon>Microcoleus</taxon>
        <taxon>Microcoleus asticus</taxon>
    </lineage>
</organism>
<protein>
    <recommendedName>
        <fullName evidence="4">Fructosamine kinase family protein</fullName>
    </recommendedName>
</protein>
<dbReference type="SUPFAM" id="SSF56112">
    <property type="entry name" value="Protein kinase-like (PK-like)"/>
    <property type="match status" value="1"/>
</dbReference>
<reference evidence="2 3" key="1">
    <citation type="journal article" date="2020" name="Sci. Rep.">
        <title>A novel cyanobacterial geosmin producer, revising GeoA distribution and dispersion patterns in Bacteria.</title>
        <authorList>
            <person name="Churro C."/>
            <person name="Semedo-Aguiar A.P."/>
            <person name="Silva A.D."/>
            <person name="Pereira-Leal J.B."/>
            <person name="Leite R.B."/>
        </authorList>
    </citation>
    <scope>NUCLEOTIDE SEQUENCE [LARGE SCALE GENOMIC DNA]</scope>
    <source>
        <strain evidence="2 3">IPMA8</strain>
    </source>
</reference>
<comment type="caution">
    <text evidence="2">The sequence shown here is derived from an EMBL/GenBank/DDBJ whole genome shotgun (WGS) entry which is preliminary data.</text>
</comment>
<keyword evidence="3" id="KW-1185">Reference proteome</keyword>
<gene>
    <name evidence="2" type="ORF">E5S67_06275</name>
</gene>
<evidence type="ECO:0008006" key="4">
    <source>
        <dbReference type="Google" id="ProtNLM"/>
    </source>
</evidence>
<proteinExistence type="inferred from homology"/>
<dbReference type="Pfam" id="PF03881">
    <property type="entry name" value="Fructosamin_kin"/>
    <property type="match status" value="1"/>
</dbReference>
<dbReference type="EMBL" id="SRRZ01000235">
    <property type="protein sequence ID" value="NQE38490.1"/>
    <property type="molecule type" value="Genomic_DNA"/>
</dbReference>
<dbReference type="InterPro" id="IPR016477">
    <property type="entry name" value="Fructo-/Ketosamine-3-kinase"/>
</dbReference>
<evidence type="ECO:0000313" key="3">
    <source>
        <dbReference type="Proteomes" id="UP000702425"/>
    </source>
</evidence>
<evidence type="ECO:0000313" key="2">
    <source>
        <dbReference type="EMBL" id="NQE38490.1"/>
    </source>
</evidence>
<accession>A0ABX2D9B6</accession>
<comment type="similarity">
    <text evidence="1">Belongs to the fructosamine kinase family.</text>
</comment>
<dbReference type="Gene3D" id="3.90.1200.10">
    <property type="match status" value="1"/>
</dbReference>
<dbReference type="InterPro" id="IPR011009">
    <property type="entry name" value="Kinase-like_dom_sf"/>
</dbReference>
<dbReference type="PIRSF" id="PIRSF006221">
    <property type="entry name" value="Ketosamine-3-kinase"/>
    <property type="match status" value="1"/>
</dbReference>
<name>A0ABX2D9B6_9CYAN</name>
<keyword evidence="1" id="KW-0808">Transferase</keyword>
<keyword evidence="1" id="KW-0418">Kinase</keyword>
<dbReference type="Proteomes" id="UP000702425">
    <property type="component" value="Unassembled WGS sequence"/>
</dbReference>